<sequence>MLTHSRHSFTQHLSQSRALVVRPPNPVLDLDFDFDPDLDLVLDFDLDPASLCSSSSLTLTLPLPLPLSLSNRHPSQTRLDPFTPSSPTAPSLSMISTFVSW</sequence>
<gene>
    <name evidence="2" type="ORF">CSHISOI_09635</name>
</gene>
<feature type="region of interest" description="Disordered" evidence="1">
    <location>
        <begin position="70"/>
        <end position="89"/>
    </location>
</feature>
<comment type="caution">
    <text evidence="2">The sequence shown here is derived from an EMBL/GenBank/DDBJ whole genome shotgun (WGS) entry which is preliminary data.</text>
</comment>
<proteinExistence type="predicted"/>
<dbReference type="EMBL" id="PUHP01001459">
    <property type="protein sequence ID" value="TQN65778.1"/>
    <property type="molecule type" value="Genomic_DNA"/>
</dbReference>
<organism evidence="2 3">
    <name type="scientific">Colletotrichum shisoi</name>
    <dbReference type="NCBI Taxonomy" id="2078593"/>
    <lineage>
        <taxon>Eukaryota</taxon>
        <taxon>Fungi</taxon>
        <taxon>Dikarya</taxon>
        <taxon>Ascomycota</taxon>
        <taxon>Pezizomycotina</taxon>
        <taxon>Sordariomycetes</taxon>
        <taxon>Hypocreomycetidae</taxon>
        <taxon>Glomerellales</taxon>
        <taxon>Glomerellaceae</taxon>
        <taxon>Colletotrichum</taxon>
        <taxon>Colletotrichum destructivum species complex</taxon>
    </lineage>
</organism>
<evidence type="ECO:0000313" key="3">
    <source>
        <dbReference type="Proteomes" id="UP000326340"/>
    </source>
</evidence>
<evidence type="ECO:0000313" key="2">
    <source>
        <dbReference type="EMBL" id="TQN65778.1"/>
    </source>
</evidence>
<keyword evidence="3" id="KW-1185">Reference proteome</keyword>
<dbReference type="Proteomes" id="UP000326340">
    <property type="component" value="Unassembled WGS sequence"/>
</dbReference>
<protein>
    <submittedName>
        <fullName evidence="2">Uncharacterized protein</fullName>
    </submittedName>
</protein>
<name>A0A5Q4BFT3_9PEZI</name>
<feature type="compositionally biased region" description="Polar residues" evidence="1">
    <location>
        <begin position="71"/>
        <end position="89"/>
    </location>
</feature>
<evidence type="ECO:0000256" key="1">
    <source>
        <dbReference type="SAM" id="MobiDB-lite"/>
    </source>
</evidence>
<dbReference type="AlphaFoldDB" id="A0A5Q4BFT3"/>
<reference evidence="2 3" key="1">
    <citation type="journal article" date="2019" name="Sci. Rep.">
        <title>Colletotrichum shisoi sp. nov., an anthracnose pathogen of Perilla frutescens in Japan: molecular phylogenetic, morphological and genomic evidence.</title>
        <authorList>
            <person name="Gan P."/>
            <person name="Tsushima A."/>
            <person name="Hiroyama R."/>
            <person name="Narusaka M."/>
            <person name="Takano Y."/>
            <person name="Narusaka Y."/>
            <person name="Kawaradani M."/>
            <person name="Damm U."/>
            <person name="Shirasu K."/>
        </authorList>
    </citation>
    <scope>NUCLEOTIDE SEQUENCE [LARGE SCALE GENOMIC DNA]</scope>
    <source>
        <strain evidence="2 3">PG-2018a</strain>
    </source>
</reference>
<accession>A0A5Q4BFT3</accession>